<dbReference type="InterPro" id="IPR036397">
    <property type="entry name" value="RNaseH_sf"/>
</dbReference>
<feature type="binding site" evidence="11">
    <location>
        <position position="147"/>
    </location>
    <ligand>
        <name>Mg(2+)</name>
        <dbReference type="ChEBI" id="CHEBI:18420"/>
        <label>2</label>
    </ligand>
</feature>
<evidence type="ECO:0000256" key="9">
    <source>
        <dbReference type="ARBA" id="ARBA00022801"/>
    </source>
</evidence>
<keyword evidence="15" id="KW-1185">Reference proteome</keyword>
<feature type="binding site" evidence="11">
    <location>
        <position position="61"/>
    </location>
    <ligand>
        <name>Mg(2+)</name>
        <dbReference type="ChEBI" id="CHEBI:18420"/>
        <label>1</label>
    </ligand>
</feature>
<dbReference type="FunFam" id="3.30.420.10:FF:000089">
    <property type="entry name" value="Ribonuclease H"/>
    <property type="match status" value="1"/>
</dbReference>
<dbReference type="CDD" id="cd09278">
    <property type="entry name" value="RNase_HI_prokaryote_like"/>
    <property type="match status" value="1"/>
</dbReference>
<dbReference type="GO" id="GO:0004523">
    <property type="term" value="F:RNA-DNA hybrid ribonuclease activity"/>
    <property type="evidence" value="ECO:0007669"/>
    <property type="project" value="UniProtKB-UniRule"/>
</dbReference>
<comment type="similarity">
    <text evidence="3 11">Belongs to the RNase H family.</text>
</comment>
<dbReference type="SUPFAM" id="SSF53098">
    <property type="entry name" value="Ribonuclease H-like"/>
    <property type="match status" value="1"/>
</dbReference>
<feature type="binding site" evidence="11">
    <location>
        <position position="23"/>
    </location>
    <ligand>
        <name>Mg(2+)</name>
        <dbReference type="ChEBI" id="CHEBI:18420"/>
        <label>1</label>
    </ligand>
</feature>
<evidence type="ECO:0000256" key="6">
    <source>
        <dbReference type="ARBA" id="ARBA00022722"/>
    </source>
</evidence>
<dbReference type="GO" id="GO:0003676">
    <property type="term" value="F:nucleic acid binding"/>
    <property type="evidence" value="ECO:0007669"/>
    <property type="project" value="InterPro"/>
</dbReference>
<dbReference type="InterPro" id="IPR050092">
    <property type="entry name" value="RNase_H"/>
</dbReference>
<reference evidence="14 15" key="1">
    <citation type="submission" date="2018-05" db="EMBL/GenBank/DDBJ databases">
        <title>Acuticoccus sediminis sp. nov., isolated from deep-sea sediment of Indian Ocean.</title>
        <authorList>
            <person name="Liu X."/>
            <person name="Lai Q."/>
            <person name="Du Y."/>
            <person name="Sun F."/>
            <person name="Zhang X."/>
            <person name="Wang S."/>
            <person name="Shao Z."/>
        </authorList>
    </citation>
    <scope>NUCLEOTIDE SEQUENCE [LARGE SCALE GENOMIC DNA]</scope>
    <source>
        <strain evidence="14 15">PTG4-2</strain>
    </source>
</reference>
<keyword evidence="6 11" id="KW-0540">Nuclease</keyword>
<dbReference type="EC" id="3.1.26.4" evidence="5 11"/>
<dbReference type="PANTHER" id="PTHR10642">
    <property type="entry name" value="RIBONUCLEASE H1"/>
    <property type="match status" value="1"/>
</dbReference>
<feature type="region of interest" description="Disordered" evidence="12">
    <location>
        <begin position="137"/>
        <end position="162"/>
    </location>
</feature>
<dbReference type="InterPro" id="IPR002156">
    <property type="entry name" value="RNaseH_domain"/>
</dbReference>
<dbReference type="HAMAP" id="MF_00042">
    <property type="entry name" value="RNase_H"/>
    <property type="match status" value="1"/>
</dbReference>
<evidence type="ECO:0000256" key="3">
    <source>
        <dbReference type="ARBA" id="ARBA00005300"/>
    </source>
</evidence>
<dbReference type="AlphaFoldDB" id="A0A8B2NFQ6"/>
<dbReference type="GO" id="GO:0000287">
    <property type="term" value="F:magnesium ion binding"/>
    <property type="evidence" value="ECO:0007669"/>
    <property type="project" value="UniProtKB-UniRule"/>
</dbReference>
<comment type="subunit">
    <text evidence="4 11">Monomer.</text>
</comment>
<accession>A0A8B2NFQ6</accession>
<evidence type="ECO:0000259" key="13">
    <source>
        <dbReference type="PROSITE" id="PS50879"/>
    </source>
</evidence>
<evidence type="ECO:0000313" key="14">
    <source>
        <dbReference type="EMBL" id="RAH97729.1"/>
    </source>
</evidence>
<evidence type="ECO:0000313" key="15">
    <source>
        <dbReference type="Proteomes" id="UP000249590"/>
    </source>
</evidence>
<gene>
    <name evidence="11" type="primary">rnhA</name>
    <name evidence="14" type="ORF">DLJ53_28205</name>
</gene>
<keyword evidence="11" id="KW-0963">Cytoplasm</keyword>
<evidence type="ECO:0000256" key="10">
    <source>
        <dbReference type="ARBA" id="ARBA00022842"/>
    </source>
</evidence>
<feature type="compositionally biased region" description="Basic and acidic residues" evidence="12">
    <location>
        <begin position="139"/>
        <end position="162"/>
    </location>
</feature>
<dbReference type="NCBIfam" id="NF001236">
    <property type="entry name" value="PRK00203.1"/>
    <property type="match status" value="1"/>
</dbReference>
<dbReference type="PANTHER" id="PTHR10642:SF26">
    <property type="entry name" value="RIBONUCLEASE H1"/>
    <property type="match status" value="1"/>
</dbReference>
<evidence type="ECO:0000256" key="5">
    <source>
        <dbReference type="ARBA" id="ARBA00012180"/>
    </source>
</evidence>
<keyword evidence="9 11" id="KW-0378">Hydrolase</keyword>
<dbReference type="GO" id="GO:0005737">
    <property type="term" value="C:cytoplasm"/>
    <property type="evidence" value="ECO:0007669"/>
    <property type="project" value="UniProtKB-SubCell"/>
</dbReference>
<evidence type="ECO:0000256" key="7">
    <source>
        <dbReference type="ARBA" id="ARBA00022723"/>
    </source>
</evidence>
<dbReference type="RefSeq" id="WP_111351576.1">
    <property type="nucleotide sequence ID" value="NZ_JAIWKD010000004.1"/>
</dbReference>
<evidence type="ECO:0000256" key="8">
    <source>
        <dbReference type="ARBA" id="ARBA00022759"/>
    </source>
</evidence>
<name>A0A8B2NFQ6_9HYPH</name>
<comment type="cofactor">
    <cofactor evidence="11">
        <name>Mg(2+)</name>
        <dbReference type="ChEBI" id="CHEBI:18420"/>
    </cofactor>
    <text evidence="11">Binds 1 Mg(2+) ion per subunit. May bind a second metal ion at a regulatory site, or after substrate binding.</text>
</comment>
<feature type="binding site" evidence="11">
    <location>
        <position position="83"/>
    </location>
    <ligand>
        <name>Mg(2+)</name>
        <dbReference type="ChEBI" id="CHEBI:18420"/>
        <label>1</label>
    </ligand>
</feature>
<evidence type="ECO:0000256" key="2">
    <source>
        <dbReference type="ARBA" id="ARBA00004065"/>
    </source>
</evidence>
<dbReference type="PROSITE" id="PS50879">
    <property type="entry name" value="RNASE_H_1"/>
    <property type="match status" value="1"/>
</dbReference>
<proteinExistence type="inferred from homology"/>
<sequence length="162" mass="18108">MTADASPAPEERSAPARVVIYTDGACSGNPGPGGWGAILTFGPHEKELYGGEAHTTNNRMELTAAIRGLEALKRPTEVDIVTDSQYVRQGITQWLQRWKRNGWKTAEKKPVKNDDLWRELSELTERHDVTWKWVKGHAGHPENERADELARRGIKDLKKAAG</sequence>
<dbReference type="Pfam" id="PF00075">
    <property type="entry name" value="RNase_H"/>
    <property type="match status" value="1"/>
</dbReference>
<dbReference type="GO" id="GO:0043137">
    <property type="term" value="P:DNA replication, removal of RNA primer"/>
    <property type="evidence" value="ECO:0007669"/>
    <property type="project" value="TreeGrafter"/>
</dbReference>
<feature type="domain" description="RNase H type-1" evidence="13">
    <location>
        <begin position="14"/>
        <end position="155"/>
    </location>
</feature>
<dbReference type="Proteomes" id="UP000249590">
    <property type="component" value="Unassembled WGS sequence"/>
</dbReference>
<dbReference type="InterPro" id="IPR012337">
    <property type="entry name" value="RNaseH-like_sf"/>
</dbReference>
<dbReference type="InterPro" id="IPR022892">
    <property type="entry name" value="RNaseHI"/>
</dbReference>
<comment type="function">
    <text evidence="2 11">Endonuclease that specifically degrades the RNA of RNA-DNA hybrids.</text>
</comment>
<evidence type="ECO:0000256" key="1">
    <source>
        <dbReference type="ARBA" id="ARBA00000077"/>
    </source>
</evidence>
<comment type="subcellular location">
    <subcellularLocation>
        <location evidence="11">Cytoplasm</location>
    </subcellularLocation>
</comment>
<evidence type="ECO:0000256" key="12">
    <source>
        <dbReference type="SAM" id="MobiDB-lite"/>
    </source>
</evidence>
<feature type="binding site" evidence="11">
    <location>
        <position position="23"/>
    </location>
    <ligand>
        <name>Mg(2+)</name>
        <dbReference type="ChEBI" id="CHEBI:18420"/>
        <label>2</label>
    </ligand>
</feature>
<keyword evidence="10 11" id="KW-0460">Magnesium</keyword>
<keyword evidence="7 11" id="KW-0479">Metal-binding</keyword>
<protein>
    <recommendedName>
        <fullName evidence="5 11">Ribonuclease H</fullName>
        <shortName evidence="11">RNase H</shortName>
        <ecNumber evidence="5 11">3.1.26.4</ecNumber>
    </recommendedName>
</protein>
<dbReference type="Gene3D" id="3.30.420.10">
    <property type="entry name" value="Ribonuclease H-like superfamily/Ribonuclease H"/>
    <property type="match status" value="1"/>
</dbReference>
<keyword evidence="8 11" id="KW-0255">Endonuclease</keyword>
<evidence type="ECO:0000256" key="4">
    <source>
        <dbReference type="ARBA" id="ARBA00011245"/>
    </source>
</evidence>
<organism evidence="14 15">
    <name type="scientific">Acuticoccus sediminis</name>
    <dbReference type="NCBI Taxonomy" id="2184697"/>
    <lineage>
        <taxon>Bacteria</taxon>
        <taxon>Pseudomonadati</taxon>
        <taxon>Pseudomonadota</taxon>
        <taxon>Alphaproteobacteria</taxon>
        <taxon>Hyphomicrobiales</taxon>
        <taxon>Amorphaceae</taxon>
        <taxon>Acuticoccus</taxon>
    </lineage>
</organism>
<comment type="caution">
    <text evidence="14">The sequence shown here is derived from an EMBL/GenBank/DDBJ whole genome shotgun (WGS) entry which is preliminary data.</text>
</comment>
<evidence type="ECO:0000256" key="11">
    <source>
        <dbReference type="HAMAP-Rule" id="MF_00042"/>
    </source>
</evidence>
<comment type="catalytic activity">
    <reaction evidence="1 11">
        <text>Endonucleolytic cleavage to 5'-phosphomonoester.</text>
        <dbReference type="EC" id="3.1.26.4"/>
    </reaction>
</comment>
<dbReference type="OrthoDB" id="7845843at2"/>
<dbReference type="EMBL" id="QHHQ01000008">
    <property type="protein sequence ID" value="RAH97729.1"/>
    <property type="molecule type" value="Genomic_DNA"/>
</dbReference>